<evidence type="ECO:0000313" key="1">
    <source>
        <dbReference type="EMBL" id="SPD75421.1"/>
    </source>
</evidence>
<name>A0A445N199_9BACT</name>
<dbReference type="AlphaFoldDB" id="A0A445N199"/>
<proteinExistence type="predicted"/>
<protein>
    <submittedName>
        <fullName evidence="1">Uncharacterized protein</fullName>
    </submittedName>
</protein>
<dbReference type="EMBL" id="OJIN01000201">
    <property type="protein sequence ID" value="SPD75421.1"/>
    <property type="molecule type" value="Genomic_DNA"/>
</dbReference>
<reference evidence="1" key="1">
    <citation type="submission" date="2018-01" db="EMBL/GenBank/DDBJ databases">
        <authorList>
            <person name="Regsiter A."/>
            <person name="William W."/>
        </authorList>
    </citation>
    <scope>NUCLEOTIDE SEQUENCE</scope>
    <source>
        <strain evidence="1">TRIP AH-1</strain>
    </source>
</reference>
<sequence length="63" mass="7269">MRFSTLLLMTKLRISVLSATYDVRMQISRYELASDGWTQCRIANVVARSIKNVVIYLRDNACL</sequence>
<organism evidence="1">
    <name type="scientific">uncultured Desulfobacterium sp</name>
    <dbReference type="NCBI Taxonomy" id="201089"/>
    <lineage>
        <taxon>Bacteria</taxon>
        <taxon>Pseudomonadati</taxon>
        <taxon>Thermodesulfobacteriota</taxon>
        <taxon>Desulfobacteria</taxon>
        <taxon>Desulfobacterales</taxon>
        <taxon>Desulfobacteriaceae</taxon>
        <taxon>Desulfobacterium</taxon>
        <taxon>environmental samples</taxon>
    </lineage>
</organism>
<gene>
    <name evidence="1" type="ORF">PITCH_A580024</name>
</gene>
<accession>A0A445N199</accession>